<dbReference type="Gramene" id="Pav_sc0001411.1_g760.1.br:mrna">
    <property type="protein sequence ID" value="Pav_sc0001411.1_g760.1.br:CDS:1"/>
    <property type="gene ID" value="Pav_sc0001411.1_g760.1.br"/>
</dbReference>
<dbReference type="KEGG" id="pavi:110767859"/>
<dbReference type="AlphaFoldDB" id="A0A6P5TJ93"/>
<evidence type="ECO:0000256" key="1">
    <source>
        <dbReference type="SAM" id="Phobius"/>
    </source>
</evidence>
<proteinExistence type="predicted"/>
<dbReference type="RefSeq" id="XP_021827217.1">
    <property type="nucleotide sequence ID" value="XM_021971525.1"/>
</dbReference>
<keyword evidence="1" id="KW-0812">Transmembrane</keyword>
<dbReference type="Pfam" id="PF03140">
    <property type="entry name" value="DUF247"/>
    <property type="match status" value="1"/>
</dbReference>
<sequence length="425" mass="48679">MAANNATNDELLASSIHGKLHRQSPLCAHHSIFRIPNVLLNGNEKIYVPNLLSIGPFHRGLGLETMEGVKLRYLHCLLERNPTPNSGLVYFVKAIRGMEQDCRNCYEEHIDMLSDEFVEMLVVDGCFIIELFRKFSAQVPIEVDDPVIHKSWMRTTLIHDLLLLENQLPWRVVECLFNLTQATTAGNNYPLSLSLPVLTLRYFKESTLGMDPKVNGTFVNKHLLHFIKNSLLGSYAEKTEFEHSDWSPIPSATNLKKAGVIFRCGKKDDMLNIIYENNVMKIPPIRIHGNGESLFRNIIAYEQCEPIGISKFTSYAVVLENLIKCEDDVKFLTERGIIVNFSGCDIPLFMSNLTSDVRVYNFSYAKLYKKVNAHYLHRFTRLLALYIRIFEDPLAFFNFTYAVVVVTILTFVQTFFSILAYFKSP</sequence>
<protein>
    <submittedName>
        <fullName evidence="3">UPF0481 protein At3g47200-like</fullName>
    </submittedName>
</protein>
<accession>A0A6P5TJ93</accession>
<evidence type="ECO:0000313" key="2">
    <source>
        <dbReference type="Proteomes" id="UP000515124"/>
    </source>
</evidence>
<gene>
    <name evidence="3" type="primary">LOC110767859</name>
</gene>
<feature type="transmembrane region" description="Helical" evidence="1">
    <location>
        <begin position="399"/>
        <end position="422"/>
    </location>
</feature>
<dbReference type="GeneID" id="110767859"/>
<dbReference type="Proteomes" id="UP000515124">
    <property type="component" value="Unplaced"/>
</dbReference>
<name>A0A6P5TJ93_PRUAV</name>
<dbReference type="PANTHER" id="PTHR31170:SF17">
    <property type="match status" value="1"/>
</dbReference>
<keyword evidence="2" id="KW-1185">Reference proteome</keyword>
<dbReference type="PANTHER" id="PTHR31170">
    <property type="entry name" value="BNAC04G53230D PROTEIN"/>
    <property type="match status" value="1"/>
</dbReference>
<keyword evidence="1" id="KW-1133">Transmembrane helix</keyword>
<organism evidence="2 3">
    <name type="scientific">Prunus avium</name>
    <name type="common">Cherry</name>
    <name type="synonym">Cerasus avium</name>
    <dbReference type="NCBI Taxonomy" id="42229"/>
    <lineage>
        <taxon>Eukaryota</taxon>
        <taxon>Viridiplantae</taxon>
        <taxon>Streptophyta</taxon>
        <taxon>Embryophyta</taxon>
        <taxon>Tracheophyta</taxon>
        <taxon>Spermatophyta</taxon>
        <taxon>Magnoliopsida</taxon>
        <taxon>eudicotyledons</taxon>
        <taxon>Gunneridae</taxon>
        <taxon>Pentapetalae</taxon>
        <taxon>rosids</taxon>
        <taxon>fabids</taxon>
        <taxon>Rosales</taxon>
        <taxon>Rosaceae</taxon>
        <taxon>Amygdaloideae</taxon>
        <taxon>Amygdaleae</taxon>
        <taxon>Prunus</taxon>
    </lineage>
</organism>
<dbReference type="InterPro" id="IPR004158">
    <property type="entry name" value="DUF247_pln"/>
</dbReference>
<keyword evidence="1" id="KW-0472">Membrane</keyword>
<reference evidence="3" key="1">
    <citation type="submission" date="2025-08" db="UniProtKB">
        <authorList>
            <consortium name="RefSeq"/>
        </authorList>
    </citation>
    <scope>IDENTIFICATION</scope>
</reference>
<evidence type="ECO:0000313" key="3">
    <source>
        <dbReference type="RefSeq" id="XP_021827217.1"/>
    </source>
</evidence>